<sequence>MESVTLQHLSRPDAMDHKTATFPSTSTPTLASSTKSTSSLKSALKNVARKAREHHHSVNEAYMTYYGARTYSSDESRQGSRVEEGTFTPQA</sequence>
<gene>
    <name evidence="2 4" type="ORF">P152DRAFT_456428</name>
</gene>
<evidence type="ECO:0000313" key="2">
    <source>
        <dbReference type="EMBL" id="KAF1814195.1"/>
    </source>
</evidence>
<feature type="compositionally biased region" description="Basic and acidic residues" evidence="1">
    <location>
        <begin position="10"/>
        <end position="19"/>
    </location>
</feature>
<accession>A0A6G1G7W6</accession>
<organism evidence="2">
    <name type="scientific">Eremomyces bilateralis CBS 781.70</name>
    <dbReference type="NCBI Taxonomy" id="1392243"/>
    <lineage>
        <taxon>Eukaryota</taxon>
        <taxon>Fungi</taxon>
        <taxon>Dikarya</taxon>
        <taxon>Ascomycota</taxon>
        <taxon>Pezizomycotina</taxon>
        <taxon>Dothideomycetes</taxon>
        <taxon>Dothideomycetes incertae sedis</taxon>
        <taxon>Eremomycetales</taxon>
        <taxon>Eremomycetaceae</taxon>
        <taxon>Eremomyces</taxon>
    </lineage>
</organism>
<proteinExistence type="predicted"/>
<reference evidence="2 4" key="1">
    <citation type="submission" date="2020-01" db="EMBL/GenBank/DDBJ databases">
        <authorList>
            <consortium name="DOE Joint Genome Institute"/>
            <person name="Haridas S."/>
            <person name="Albert R."/>
            <person name="Binder M."/>
            <person name="Bloem J."/>
            <person name="Labutti K."/>
            <person name="Salamov A."/>
            <person name="Andreopoulos B."/>
            <person name="Baker S.E."/>
            <person name="Barry K."/>
            <person name="Bills G."/>
            <person name="Bluhm B.H."/>
            <person name="Cannon C."/>
            <person name="Castanera R."/>
            <person name="Culley D.E."/>
            <person name="Daum C."/>
            <person name="Ezra D."/>
            <person name="Gonzalez J.B."/>
            <person name="Henrissat B."/>
            <person name="Kuo A."/>
            <person name="Liang C."/>
            <person name="Lipzen A."/>
            <person name="Lutzoni F."/>
            <person name="Magnuson J."/>
            <person name="Mondo S."/>
            <person name="Nolan M."/>
            <person name="Ohm R."/>
            <person name="Pangilinan J."/>
            <person name="Park H.-J."/>
            <person name="Ramirez L."/>
            <person name="Alfaro M."/>
            <person name="Sun H."/>
            <person name="Tritt A."/>
            <person name="Yoshinaga Y."/>
            <person name="Zwiers L.-H."/>
            <person name="Turgeon B.G."/>
            <person name="Goodwin S.B."/>
            <person name="Spatafora J.W."/>
            <person name="Crous P.W."/>
            <person name="Grigoriev I.V."/>
        </authorList>
    </citation>
    <scope>NUCLEOTIDE SEQUENCE</scope>
    <source>
        <strain evidence="2 4">CBS 781.70</strain>
    </source>
</reference>
<feature type="compositionally biased region" description="Basic and acidic residues" evidence="1">
    <location>
        <begin position="72"/>
        <end position="84"/>
    </location>
</feature>
<keyword evidence="3" id="KW-1185">Reference proteome</keyword>
<evidence type="ECO:0000313" key="4">
    <source>
        <dbReference type="RefSeq" id="XP_033535826.1"/>
    </source>
</evidence>
<feature type="region of interest" description="Disordered" evidence="1">
    <location>
        <begin position="71"/>
        <end position="91"/>
    </location>
</feature>
<dbReference type="AlphaFoldDB" id="A0A6G1G7W6"/>
<feature type="compositionally biased region" description="Low complexity" evidence="1">
    <location>
        <begin position="20"/>
        <end position="41"/>
    </location>
</feature>
<dbReference type="GeneID" id="54419578"/>
<dbReference type="EMBL" id="ML975153">
    <property type="protein sequence ID" value="KAF1814195.1"/>
    <property type="molecule type" value="Genomic_DNA"/>
</dbReference>
<feature type="region of interest" description="Disordered" evidence="1">
    <location>
        <begin position="1"/>
        <end position="41"/>
    </location>
</feature>
<dbReference type="Proteomes" id="UP000504638">
    <property type="component" value="Unplaced"/>
</dbReference>
<reference evidence="4" key="3">
    <citation type="submission" date="2025-04" db="UniProtKB">
        <authorList>
            <consortium name="RefSeq"/>
        </authorList>
    </citation>
    <scope>IDENTIFICATION</scope>
    <source>
        <strain evidence="4">CBS 781.70</strain>
    </source>
</reference>
<dbReference type="RefSeq" id="XP_033535826.1">
    <property type="nucleotide sequence ID" value="XM_033679008.1"/>
</dbReference>
<evidence type="ECO:0000256" key="1">
    <source>
        <dbReference type="SAM" id="MobiDB-lite"/>
    </source>
</evidence>
<name>A0A6G1G7W6_9PEZI</name>
<reference evidence="4" key="2">
    <citation type="submission" date="2020-04" db="EMBL/GenBank/DDBJ databases">
        <authorList>
            <consortium name="NCBI Genome Project"/>
        </authorList>
    </citation>
    <scope>NUCLEOTIDE SEQUENCE</scope>
    <source>
        <strain evidence="4">CBS 781.70</strain>
    </source>
</reference>
<protein>
    <submittedName>
        <fullName evidence="2 4">Uncharacterized protein</fullName>
    </submittedName>
</protein>
<evidence type="ECO:0000313" key="3">
    <source>
        <dbReference type="Proteomes" id="UP000504638"/>
    </source>
</evidence>